<reference evidence="1" key="2">
    <citation type="journal article" date="2015" name="Data Brief">
        <title>Shoot transcriptome of the giant reed, Arundo donax.</title>
        <authorList>
            <person name="Barrero R.A."/>
            <person name="Guerrero F.D."/>
            <person name="Moolhuijzen P."/>
            <person name="Goolsby J.A."/>
            <person name="Tidwell J."/>
            <person name="Bellgard S.E."/>
            <person name="Bellgard M.I."/>
        </authorList>
    </citation>
    <scope>NUCLEOTIDE SEQUENCE</scope>
    <source>
        <tissue evidence="1">Shoot tissue taken approximately 20 cm above the soil surface</tissue>
    </source>
</reference>
<accession>A0A0A9FSX0</accession>
<name>A0A0A9FSX0_ARUDO</name>
<proteinExistence type="predicted"/>
<evidence type="ECO:0000313" key="1">
    <source>
        <dbReference type="EMBL" id="JAE13411.1"/>
    </source>
</evidence>
<protein>
    <submittedName>
        <fullName evidence="1">Uncharacterized protein</fullName>
    </submittedName>
</protein>
<dbReference type="EMBL" id="GBRH01184485">
    <property type="protein sequence ID" value="JAE13411.1"/>
    <property type="molecule type" value="Transcribed_RNA"/>
</dbReference>
<reference evidence="1" key="1">
    <citation type="submission" date="2014-09" db="EMBL/GenBank/DDBJ databases">
        <authorList>
            <person name="Magalhaes I.L.F."/>
            <person name="Oliveira U."/>
            <person name="Santos F.R."/>
            <person name="Vidigal T.H.D.A."/>
            <person name="Brescovit A.D."/>
            <person name="Santos A.J."/>
        </authorList>
    </citation>
    <scope>NUCLEOTIDE SEQUENCE</scope>
    <source>
        <tissue evidence="1">Shoot tissue taken approximately 20 cm above the soil surface</tissue>
    </source>
</reference>
<sequence length="45" mass="5347">MYLSAMNNRVVALDFFFKYHNWHLITIGHQLNVETNHSIVSQFPI</sequence>
<organism evidence="1">
    <name type="scientific">Arundo donax</name>
    <name type="common">Giant reed</name>
    <name type="synonym">Donax arundinaceus</name>
    <dbReference type="NCBI Taxonomy" id="35708"/>
    <lineage>
        <taxon>Eukaryota</taxon>
        <taxon>Viridiplantae</taxon>
        <taxon>Streptophyta</taxon>
        <taxon>Embryophyta</taxon>
        <taxon>Tracheophyta</taxon>
        <taxon>Spermatophyta</taxon>
        <taxon>Magnoliopsida</taxon>
        <taxon>Liliopsida</taxon>
        <taxon>Poales</taxon>
        <taxon>Poaceae</taxon>
        <taxon>PACMAD clade</taxon>
        <taxon>Arundinoideae</taxon>
        <taxon>Arundineae</taxon>
        <taxon>Arundo</taxon>
    </lineage>
</organism>
<dbReference type="AlphaFoldDB" id="A0A0A9FSX0"/>